<protein>
    <submittedName>
        <fullName evidence="1">Uncharacterized protein</fullName>
    </submittedName>
</protein>
<proteinExistence type="predicted"/>
<keyword evidence="2" id="KW-1185">Reference proteome</keyword>
<dbReference type="SUPFAM" id="SSF53335">
    <property type="entry name" value="S-adenosyl-L-methionine-dependent methyltransferases"/>
    <property type="match status" value="1"/>
</dbReference>
<organism evidence="1 2">
    <name type="scientific">Mycobacterium conspicuum</name>
    <dbReference type="NCBI Taxonomy" id="44010"/>
    <lineage>
        <taxon>Bacteria</taxon>
        <taxon>Bacillati</taxon>
        <taxon>Actinomycetota</taxon>
        <taxon>Actinomycetes</taxon>
        <taxon>Mycobacteriales</taxon>
        <taxon>Mycobacteriaceae</taxon>
        <taxon>Mycobacterium</taxon>
    </lineage>
</organism>
<dbReference type="AlphaFoldDB" id="A0A1X1T395"/>
<dbReference type="Proteomes" id="UP000467385">
    <property type="component" value="Chromosome"/>
</dbReference>
<name>A0A1X1T395_9MYCO</name>
<gene>
    <name evidence="1" type="ORF">MCNS_39780</name>
</gene>
<dbReference type="Gene3D" id="3.40.50.150">
    <property type="entry name" value="Vaccinia Virus protein VP39"/>
    <property type="match status" value="1"/>
</dbReference>
<dbReference type="RefSeq" id="WP_085234345.1">
    <property type="nucleotide sequence ID" value="NZ_AP022613.1"/>
</dbReference>
<sequence>MNFSVYVKGLTDGMASYCHLGAVAPTREREPNPLETYFEGHVEGDGIWKWRHYMDAYHRHFAKFVGTEVHILEIGVFSGGSLQMWKDYFGPDCHVYGVDIREDCKAYEQESIQILVGDQGDVWFWNAVRELVPQLDIVIDDGSHILAHQIISLKALLPHLRPGGVYMVEDNYSVHNEFHDYAAGLSRNIHAWGQPKPGVLDPHDGQIPEAFQRSVGSMHVYPYLTVFEKDDDPSREFSAPRMGNRWLPLPGGEHLFGT</sequence>
<dbReference type="CDD" id="cd02440">
    <property type="entry name" value="AdoMet_MTases"/>
    <property type="match status" value="1"/>
</dbReference>
<evidence type="ECO:0000313" key="2">
    <source>
        <dbReference type="Proteomes" id="UP000467385"/>
    </source>
</evidence>
<dbReference type="InterPro" id="IPR029063">
    <property type="entry name" value="SAM-dependent_MTases_sf"/>
</dbReference>
<evidence type="ECO:0000313" key="1">
    <source>
        <dbReference type="EMBL" id="BBZ40915.1"/>
    </source>
</evidence>
<dbReference type="EMBL" id="AP022613">
    <property type="protein sequence ID" value="BBZ40915.1"/>
    <property type="molecule type" value="Genomic_DNA"/>
</dbReference>
<reference evidence="1 2" key="1">
    <citation type="journal article" date="2019" name="Emerg. Microbes Infect.">
        <title>Comprehensive subspecies identification of 175 nontuberculous mycobacteria species based on 7547 genomic profiles.</title>
        <authorList>
            <person name="Matsumoto Y."/>
            <person name="Kinjo T."/>
            <person name="Motooka D."/>
            <person name="Nabeya D."/>
            <person name="Jung N."/>
            <person name="Uechi K."/>
            <person name="Horii T."/>
            <person name="Iida T."/>
            <person name="Fujita J."/>
            <person name="Nakamura S."/>
        </authorList>
    </citation>
    <scope>NUCLEOTIDE SEQUENCE [LARGE SCALE GENOMIC DNA]</scope>
    <source>
        <strain evidence="1 2">JCM 14738</strain>
    </source>
</reference>
<dbReference type="STRING" id="44010.AWC00_19275"/>
<dbReference type="OrthoDB" id="9816424at2"/>
<accession>A0A1X1T395</accession>